<dbReference type="Gene3D" id="2.60.40.1220">
    <property type="match status" value="1"/>
</dbReference>
<dbReference type="EMBL" id="FRFD01000004">
    <property type="protein sequence ID" value="SHO47132.1"/>
    <property type="molecule type" value="Genomic_DNA"/>
</dbReference>
<dbReference type="SMART" id="SM00635">
    <property type="entry name" value="BID_2"/>
    <property type="match status" value="2"/>
</dbReference>
<gene>
    <name evidence="4" type="ORF">SAMN02745217_01436</name>
</gene>
<dbReference type="InterPro" id="IPR008964">
    <property type="entry name" value="Invasin/intimin_cell_adhesion"/>
</dbReference>
<dbReference type="OrthoDB" id="2018824at2"/>
<feature type="domain" description="BIG2" evidence="3">
    <location>
        <begin position="36"/>
        <end position="116"/>
    </location>
</feature>
<evidence type="ECO:0000256" key="2">
    <source>
        <dbReference type="SAM" id="SignalP"/>
    </source>
</evidence>
<feature type="domain" description="BIG2" evidence="3">
    <location>
        <begin position="125"/>
        <end position="201"/>
    </location>
</feature>
<feature type="chain" id="PRO_5009929863" evidence="2">
    <location>
        <begin position="31"/>
        <end position="830"/>
    </location>
</feature>
<evidence type="ECO:0000313" key="5">
    <source>
        <dbReference type="Proteomes" id="UP000184612"/>
    </source>
</evidence>
<dbReference type="SUPFAM" id="SSF49373">
    <property type="entry name" value="Invasin/intimin cell-adhesion fragments"/>
    <property type="match status" value="1"/>
</dbReference>
<reference evidence="4 5" key="1">
    <citation type="submission" date="2016-12" db="EMBL/GenBank/DDBJ databases">
        <authorList>
            <person name="Song W.-J."/>
            <person name="Kurnit D.M."/>
        </authorList>
    </citation>
    <scope>NUCLEOTIDE SEQUENCE [LARGE SCALE GENOMIC DNA]</scope>
    <source>
        <strain evidence="4 5">DSM 12503</strain>
    </source>
</reference>
<keyword evidence="5" id="KW-1185">Reference proteome</keyword>
<sequence length="830" mass="87503">MKKNFFKKKLASALALALVVASVSPISASAATAAKIVDKGTSKATTVLYVDKVSYGKSAVNFDLSKTYAGTKYTWTVSDSKKATIGAKTGYVVAKAPGVVTVKVAAKTKKGKTSTFTQKVTIRQRAKTVAVGEDFTLNSGETKALKAALTPANSTDAVKYVSDKEAVATVDAKTGVVTAVEAGEATITVYAKAASTAPDSSQWNVTDTVKVTVPLGVASIKQTGSTELAVTFNSKIESGKVAAKDFAIVNDATKAVIGVKDAVADGTNIVKVTTFAGMTDGKTYTVTYDKKDTQFTATDGKIATLTISPATIAFQTETEIKVSTADANGVVLNTYSYSDTSAEPKIEFTLSDVKGYTSGKNLYLFNIGDTAKAKAVYHTYKYDAAGQEVGAITTELTITAVDKTAVGVSKQEYTVAKDTPNWNKYTANTQLAVGDTSMKLFLRVLKTDNNYAGYGDYTFDSSNYNVLLATTSGTGLAADLIPVSAGSAYVLVKDKDGKVVWSLAVTVLEERKAASLLLDKESVTLSKAFDGVVAVDKKVITASLKDQFGKDKDFAAANINQPELYSGDIATKPNVVMNSDGTIEITPTLSSVAGKTYSYKVVYGSLTRVFTVSVVEPTGTTYGYQVERNKDTIDTVYVDASTANKSFTIKVGAYQGGALAKYADIKEYTIKKGSDTVATQGAGFVAAKAVTFTALDVTTSPVTKQAAGSYTIELKYIDLADGTTKTITSGFAVVDTQSPVTVKHVASSVSGAADVDAALKKAFEFSYEGNKIENVDLAFQYDTGLGKDVYTYANGSTNFVVIKSVKVLVKIGTKQIPVSVDINQTITYTN</sequence>
<name>A0A1M7Y4G4_9FIRM</name>
<evidence type="ECO:0000313" key="4">
    <source>
        <dbReference type="EMBL" id="SHO47132.1"/>
    </source>
</evidence>
<dbReference type="InterPro" id="IPR003343">
    <property type="entry name" value="Big_2"/>
</dbReference>
<evidence type="ECO:0000259" key="3">
    <source>
        <dbReference type="SMART" id="SM00635"/>
    </source>
</evidence>
<organism evidence="4 5">
    <name type="scientific">Anaerocolumna xylanovorans DSM 12503</name>
    <dbReference type="NCBI Taxonomy" id="1121345"/>
    <lineage>
        <taxon>Bacteria</taxon>
        <taxon>Bacillati</taxon>
        <taxon>Bacillota</taxon>
        <taxon>Clostridia</taxon>
        <taxon>Lachnospirales</taxon>
        <taxon>Lachnospiraceae</taxon>
        <taxon>Anaerocolumna</taxon>
    </lineage>
</organism>
<dbReference type="Proteomes" id="UP000184612">
    <property type="component" value="Unassembled WGS sequence"/>
</dbReference>
<evidence type="ECO:0000256" key="1">
    <source>
        <dbReference type="ARBA" id="ARBA00022729"/>
    </source>
</evidence>
<dbReference type="Gene3D" id="2.60.40.1080">
    <property type="match status" value="1"/>
</dbReference>
<dbReference type="InterPro" id="IPR014755">
    <property type="entry name" value="Cu-Rt/internalin_Ig-like"/>
</dbReference>
<dbReference type="AlphaFoldDB" id="A0A1M7Y4G4"/>
<dbReference type="Pfam" id="PF02368">
    <property type="entry name" value="Big_2"/>
    <property type="match status" value="1"/>
</dbReference>
<dbReference type="STRING" id="1121345.SAMN02745217_01436"/>
<dbReference type="RefSeq" id="WP_073588156.1">
    <property type="nucleotide sequence ID" value="NZ_FRFD01000004.1"/>
</dbReference>
<feature type="signal peptide" evidence="2">
    <location>
        <begin position="1"/>
        <end position="30"/>
    </location>
</feature>
<keyword evidence="1 2" id="KW-0732">Signal</keyword>
<protein>
    <submittedName>
        <fullName evidence="4">Ig-like domain (Group 2)</fullName>
    </submittedName>
</protein>
<accession>A0A1M7Y4G4</accession>
<proteinExistence type="predicted"/>